<evidence type="ECO:0000256" key="1">
    <source>
        <dbReference type="SAM" id="MobiDB-lite"/>
    </source>
</evidence>
<protein>
    <submittedName>
        <fullName evidence="2">Uncharacterized protein</fullName>
    </submittedName>
</protein>
<dbReference type="EMBL" id="GL378442">
    <property type="protein sequence ID" value="EFJ39828.1"/>
    <property type="molecule type" value="Genomic_DNA"/>
</dbReference>
<feature type="non-terminal residue" evidence="2">
    <location>
        <position position="227"/>
    </location>
</feature>
<dbReference type="GeneID" id="9625929"/>
<organism evidence="3">
    <name type="scientific">Volvox carteri f. nagariensis</name>
    <dbReference type="NCBI Taxonomy" id="3068"/>
    <lineage>
        <taxon>Eukaryota</taxon>
        <taxon>Viridiplantae</taxon>
        <taxon>Chlorophyta</taxon>
        <taxon>core chlorophytes</taxon>
        <taxon>Chlorophyceae</taxon>
        <taxon>CS clade</taxon>
        <taxon>Chlamydomonadales</taxon>
        <taxon>Volvocaceae</taxon>
        <taxon>Volvox</taxon>
    </lineage>
</organism>
<feature type="compositionally biased region" description="Low complexity" evidence="1">
    <location>
        <begin position="173"/>
        <end position="192"/>
    </location>
</feature>
<keyword evidence="3" id="KW-1185">Reference proteome</keyword>
<gene>
    <name evidence="2" type="ORF">VOLCADRAFT_100505</name>
</gene>
<accession>D8UKC7</accession>
<proteinExistence type="predicted"/>
<dbReference type="AlphaFoldDB" id="D8UKC7"/>
<reference evidence="2 3" key="1">
    <citation type="journal article" date="2010" name="Science">
        <title>Genomic analysis of organismal complexity in the multicellular green alga Volvox carteri.</title>
        <authorList>
            <person name="Prochnik S.E."/>
            <person name="Umen J."/>
            <person name="Nedelcu A.M."/>
            <person name="Hallmann A."/>
            <person name="Miller S.M."/>
            <person name="Nishii I."/>
            <person name="Ferris P."/>
            <person name="Kuo A."/>
            <person name="Mitros T."/>
            <person name="Fritz-Laylin L.K."/>
            <person name="Hellsten U."/>
            <person name="Chapman J."/>
            <person name="Simakov O."/>
            <person name="Rensing S.A."/>
            <person name="Terry A."/>
            <person name="Pangilinan J."/>
            <person name="Kapitonov V."/>
            <person name="Jurka J."/>
            <person name="Salamov A."/>
            <person name="Shapiro H."/>
            <person name="Schmutz J."/>
            <person name="Grimwood J."/>
            <person name="Lindquist E."/>
            <person name="Lucas S."/>
            <person name="Grigoriev I.V."/>
            <person name="Schmitt R."/>
            <person name="Kirk D."/>
            <person name="Rokhsar D.S."/>
        </authorList>
    </citation>
    <scope>NUCLEOTIDE SEQUENCE [LARGE SCALE GENOMIC DNA]</scope>
    <source>
        <strain evidence="3">f. Nagariensis / Eve</strain>
    </source>
</reference>
<dbReference type="RefSeq" id="XP_002959100.1">
    <property type="nucleotide sequence ID" value="XM_002959054.1"/>
</dbReference>
<dbReference type="Proteomes" id="UP000001058">
    <property type="component" value="Unassembled WGS sequence"/>
</dbReference>
<feature type="compositionally biased region" description="Polar residues" evidence="1">
    <location>
        <begin position="102"/>
        <end position="113"/>
    </location>
</feature>
<feature type="region of interest" description="Disordered" evidence="1">
    <location>
        <begin position="100"/>
        <end position="193"/>
    </location>
</feature>
<feature type="compositionally biased region" description="Low complexity" evidence="1">
    <location>
        <begin position="126"/>
        <end position="145"/>
    </location>
</feature>
<evidence type="ECO:0000313" key="2">
    <source>
        <dbReference type="EMBL" id="EFJ39828.1"/>
    </source>
</evidence>
<evidence type="ECO:0000313" key="3">
    <source>
        <dbReference type="Proteomes" id="UP000001058"/>
    </source>
</evidence>
<dbReference type="KEGG" id="vcn:VOLCADRAFT_100505"/>
<name>D8UKC7_VOLCA</name>
<sequence length="227" mass="23609">MTFSAVVEGTEVHRSLVGMLGSGAKEESLKRYIREGLALQTSEYKEQVRDMSHDAALSFILEQVRRTTPAEGQIGCVDNMTYHWPMRPWTRLYEAASAADRTMTTEGGDSATAQLPLPAPEDARGGEAAALPSPSAAGPAAMPGPRHTAGHQEGGDSATAQLPPPAPEDARGGEAAALPSPSAAGPAAMPGPRHTAGHQVGVLGCTCLLRLAPWTAACLADDTRHAI</sequence>
<dbReference type="InParanoid" id="D8UKC7"/>